<dbReference type="Proteomes" id="UP001431776">
    <property type="component" value="Unassembled WGS sequence"/>
</dbReference>
<feature type="transmembrane region" description="Helical" evidence="6">
    <location>
        <begin position="62"/>
        <end position="81"/>
    </location>
</feature>
<reference evidence="7" key="1">
    <citation type="submission" date="2023-05" db="EMBL/GenBank/DDBJ databases">
        <title>Anaerotaeda fermentans gen. nov., sp. nov., a novel anaerobic planctomycete of the new family within the order Sedimentisphaerales isolated from Taman Peninsula, Russia.</title>
        <authorList>
            <person name="Khomyakova M.A."/>
            <person name="Merkel A.Y."/>
            <person name="Slobodkin A.I."/>
        </authorList>
    </citation>
    <scope>NUCLEOTIDE SEQUENCE</scope>
    <source>
        <strain evidence="7">M17dextr</strain>
    </source>
</reference>
<gene>
    <name evidence="7" type="ORF">QJ522_20240</name>
</gene>
<feature type="transmembrane region" description="Helical" evidence="6">
    <location>
        <begin position="342"/>
        <end position="361"/>
    </location>
</feature>
<evidence type="ECO:0000313" key="7">
    <source>
        <dbReference type="EMBL" id="MDI6451403.1"/>
    </source>
</evidence>
<comment type="caution">
    <text evidence="7">The sequence shown here is derived from an EMBL/GenBank/DDBJ whole genome shotgun (WGS) entry which is preliminary data.</text>
</comment>
<dbReference type="EMBL" id="JASCXX010000035">
    <property type="protein sequence ID" value="MDI6451403.1"/>
    <property type="molecule type" value="Genomic_DNA"/>
</dbReference>
<evidence type="ECO:0000256" key="1">
    <source>
        <dbReference type="ARBA" id="ARBA00004651"/>
    </source>
</evidence>
<dbReference type="InterPro" id="IPR001851">
    <property type="entry name" value="ABC_transp_permease"/>
</dbReference>
<dbReference type="GO" id="GO:0005886">
    <property type="term" value="C:plasma membrane"/>
    <property type="evidence" value="ECO:0007669"/>
    <property type="project" value="UniProtKB-SubCell"/>
</dbReference>
<accession>A0AAW6U087</accession>
<feature type="transmembrane region" description="Helical" evidence="6">
    <location>
        <begin position="261"/>
        <end position="280"/>
    </location>
</feature>
<evidence type="ECO:0000256" key="4">
    <source>
        <dbReference type="ARBA" id="ARBA00022989"/>
    </source>
</evidence>
<evidence type="ECO:0000256" key="5">
    <source>
        <dbReference type="ARBA" id="ARBA00023136"/>
    </source>
</evidence>
<feature type="transmembrane region" description="Helical" evidence="6">
    <location>
        <begin position="319"/>
        <end position="336"/>
    </location>
</feature>
<dbReference type="AlphaFoldDB" id="A0AAW6U087"/>
<dbReference type="Pfam" id="PF02653">
    <property type="entry name" value="BPD_transp_2"/>
    <property type="match status" value="1"/>
</dbReference>
<dbReference type="RefSeq" id="WP_349246811.1">
    <property type="nucleotide sequence ID" value="NZ_JASCXX010000035.1"/>
</dbReference>
<protein>
    <submittedName>
        <fullName evidence="7">ABC transporter permease</fullName>
    </submittedName>
</protein>
<evidence type="ECO:0000313" key="8">
    <source>
        <dbReference type="Proteomes" id="UP001431776"/>
    </source>
</evidence>
<name>A0AAW6U087_9BACT</name>
<keyword evidence="2" id="KW-1003">Cell membrane</keyword>
<evidence type="ECO:0000256" key="3">
    <source>
        <dbReference type="ARBA" id="ARBA00022692"/>
    </source>
</evidence>
<dbReference type="PANTHER" id="PTHR32196">
    <property type="entry name" value="ABC TRANSPORTER PERMEASE PROTEIN YPHD-RELATED-RELATED"/>
    <property type="match status" value="1"/>
</dbReference>
<keyword evidence="3 6" id="KW-0812">Transmembrane</keyword>
<sequence>MHRSDNVTALAPTGRLKDAFLRRVLLSDSFVLFLAVVYFLVLWAFLPRLGSARNLSNLSSNIWPLFVLVIGQMFVLIVGGIDLSQTSIMAITSVCGALLMTSGLDPALFARNPLWGVLVSEQGGPLAGSIAAVPVGILVMLAIGALIGLANGLAVAKCRMPPFMVTLVSMFFFSGLAILITRSENVTNLPVAFLAIGQNYLGHVQAGRSTVGLVPYSFFAGVALAWAAWFILGRTIAGRWFYAVGMNRRAATASGIPTDRVIVCAYVISGFCAALGSVLYSSRLGAGRPTLGANVLLDIVGAAVIGGISLYGGKGKVRWAFYGVLFFVVLDSSLYMLNLRFYTVNIVKGAVILVAALLDVLRNRVRMGRTPTGPRVVV</sequence>
<feature type="transmembrane region" description="Helical" evidence="6">
    <location>
        <begin position="292"/>
        <end position="312"/>
    </location>
</feature>
<organism evidence="7 8">
    <name type="scientific">Anaerobaca lacustris</name>
    <dbReference type="NCBI Taxonomy" id="3044600"/>
    <lineage>
        <taxon>Bacteria</taxon>
        <taxon>Pseudomonadati</taxon>
        <taxon>Planctomycetota</taxon>
        <taxon>Phycisphaerae</taxon>
        <taxon>Sedimentisphaerales</taxon>
        <taxon>Anaerobacaceae</taxon>
        <taxon>Anaerobaca</taxon>
    </lineage>
</organism>
<keyword evidence="8" id="KW-1185">Reference proteome</keyword>
<feature type="transmembrane region" description="Helical" evidence="6">
    <location>
        <begin position="162"/>
        <end position="180"/>
    </location>
</feature>
<dbReference type="CDD" id="cd06579">
    <property type="entry name" value="TM_PBP1_transp_AraH_like"/>
    <property type="match status" value="1"/>
</dbReference>
<evidence type="ECO:0000256" key="2">
    <source>
        <dbReference type="ARBA" id="ARBA00022475"/>
    </source>
</evidence>
<keyword evidence="5 6" id="KW-0472">Membrane</keyword>
<feature type="transmembrane region" description="Helical" evidence="6">
    <location>
        <begin position="88"/>
        <end position="109"/>
    </location>
</feature>
<evidence type="ECO:0000256" key="6">
    <source>
        <dbReference type="SAM" id="Phobius"/>
    </source>
</evidence>
<dbReference type="GO" id="GO:0022857">
    <property type="term" value="F:transmembrane transporter activity"/>
    <property type="evidence" value="ECO:0007669"/>
    <property type="project" value="InterPro"/>
</dbReference>
<feature type="transmembrane region" description="Helical" evidence="6">
    <location>
        <begin position="129"/>
        <end position="150"/>
    </location>
</feature>
<feature type="transmembrane region" description="Helical" evidence="6">
    <location>
        <begin position="218"/>
        <end position="241"/>
    </location>
</feature>
<keyword evidence="4 6" id="KW-1133">Transmembrane helix</keyword>
<proteinExistence type="predicted"/>
<comment type="subcellular location">
    <subcellularLocation>
        <location evidence="1">Cell membrane</location>
        <topology evidence="1">Multi-pass membrane protein</topology>
    </subcellularLocation>
</comment>
<feature type="transmembrane region" description="Helical" evidence="6">
    <location>
        <begin position="25"/>
        <end position="46"/>
    </location>
</feature>